<comment type="similarity">
    <text evidence="1">Belongs to the polyphosphate kinase 2 (PPK2) family. Class I subfamily.</text>
</comment>
<dbReference type="InterPro" id="IPR022300">
    <property type="entry name" value="PPK2-rel_1"/>
</dbReference>
<dbReference type="AlphaFoldDB" id="A0A317ZK08"/>
<dbReference type="InterPro" id="IPR022488">
    <property type="entry name" value="PPK2-related"/>
</dbReference>
<dbReference type="InterPro" id="IPR016898">
    <property type="entry name" value="Polyphosphate_phosphotransfera"/>
</dbReference>
<dbReference type="Proteomes" id="UP000247099">
    <property type="component" value="Unassembled WGS sequence"/>
</dbReference>
<evidence type="ECO:0000313" key="6">
    <source>
        <dbReference type="Proteomes" id="UP000247099"/>
    </source>
</evidence>
<organism evidence="5 6">
    <name type="scientific">Coraliomargarita sinensis</name>
    <dbReference type="NCBI Taxonomy" id="2174842"/>
    <lineage>
        <taxon>Bacteria</taxon>
        <taxon>Pseudomonadati</taxon>
        <taxon>Verrucomicrobiota</taxon>
        <taxon>Opitutia</taxon>
        <taxon>Puniceicoccales</taxon>
        <taxon>Coraliomargaritaceae</taxon>
        <taxon>Coraliomargarita</taxon>
    </lineage>
</organism>
<keyword evidence="3 5" id="KW-0418">Kinase</keyword>
<evidence type="ECO:0000256" key="2">
    <source>
        <dbReference type="ARBA" id="ARBA00022679"/>
    </source>
</evidence>
<evidence type="ECO:0000313" key="5">
    <source>
        <dbReference type="EMBL" id="PXA04278.1"/>
    </source>
</evidence>
<dbReference type="GO" id="GO:0008976">
    <property type="term" value="F:polyphosphate kinase activity"/>
    <property type="evidence" value="ECO:0007669"/>
    <property type="project" value="InterPro"/>
</dbReference>
<dbReference type="OrthoDB" id="9775224at2"/>
<reference evidence="5 6" key="1">
    <citation type="submission" date="2018-05" db="EMBL/GenBank/DDBJ databases">
        <title>Coraliomargarita sinensis sp. nov., isolated from a marine solar saltern.</title>
        <authorList>
            <person name="Zhou L.Y."/>
        </authorList>
    </citation>
    <scope>NUCLEOTIDE SEQUENCE [LARGE SCALE GENOMIC DNA]</scope>
    <source>
        <strain evidence="5 6">WN38</strain>
    </source>
</reference>
<gene>
    <name evidence="5" type="ORF">DDZ13_07010</name>
</gene>
<proteinExistence type="inferred from homology"/>
<dbReference type="Pfam" id="PF03976">
    <property type="entry name" value="PPK2"/>
    <property type="match status" value="1"/>
</dbReference>
<keyword evidence="2" id="KW-0808">Transferase</keyword>
<dbReference type="InterPro" id="IPR027417">
    <property type="entry name" value="P-loop_NTPase"/>
</dbReference>
<evidence type="ECO:0000259" key="4">
    <source>
        <dbReference type="Pfam" id="PF03976"/>
    </source>
</evidence>
<protein>
    <submittedName>
        <fullName evidence="5">Polyphosphate kinase</fullName>
    </submittedName>
</protein>
<dbReference type="InParanoid" id="A0A317ZK08"/>
<dbReference type="NCBIfam" id="TIGR03709">
    <property type="entry name" value="PPK2_rel_1"/>
    <property type="match status" value="1"/>
</dbReference>
<evidence type="ECO:0000256" key="1">
    <source>
        <dbReference type="ARBA" id="ARBA00009924"/>
    </source>
</evidence>
<dbReference type="PANTHER" id="PTHR34383:SF3">
    <property type="entry name" value="POLYPHOSPHATE:AMP PHOSPHOTRANSFERASE"/>
    <property type="match status" value="1"/>
</dbReference>
<comment type="caution">
    <text evidence="5">The sequence shown here is derived from an EMBL/GenBank/DDBJ whole genome shotgun (WGS) entry which is preliminary data.</text>
</comment>
<dbReference type="SUPFAM" id="SSF52540">
    <property type="entry name" value="P-loop containing nucleoside triphosphate hydrolases"/>
    <property type="match status" value="1"/>
</dbReference>
<dbReference type="PANTHER" id="PTHR34383">
    <property type="entry name" value="POLYPHOSPHATE:AMP PHOSPHOTRANSFERASE-RELATED"/>
    <property type="match status" value="1"/>
</dbReference>
<feature type="domain" description="Polyphosphate kinase-2-related" evidence="4">
    <location>
        <begin position="33"/>
        <end position="256"/>
    </location>
</feature>
<dbReference type="EMBL" id="QHJQ01000004">
    <property type="protein sequence ID" value="PXA04278.1"/>
    <property type="molecule type" value="Genomic_DNA"/>
</dbReference>
<keyword evidence="6" id="KW-1185">Reference proteome</keyword>
<dbReference type="PIRSF" id="PIRSF028756">
    <property type="entry name" value="PPK2_prd"/>
    <property type="match status" value="1"/>
</dbReference>
<dbReference type="GO" id="GO:0006797">
    <property type="term" value="P:polyphosphate metabolic process"/>
    <property type="evidence" value="ECO:0007669"/>
    <property type="project" value="InterPro"/>
</dbReference>
<dbReference type="RefSeq" id="WP_110130731.1">
    <property type="nucleotide sequence ID" value="NZ_QHJQ01000004.1"/>
</dbReference>
<accession>A0A317ZK08</accession>
<sequence length="272" mass="32167">MSICDFNHYLIRPGQNMKLAEVSSDPWDDLPSKKSEAKEELSRLQERLSDLQQRFFVDRRKKMLLVLQGMDTSGKNGTIRHVFRGVNPQGVHVASFERPSSRELAHDYLWRVHKRAPSEGEIIIFDRSHYEDVLAVRVNNLKPETVWKKRYRHIRDFEQLLYDEETVILKFFLHIDRDTQKKRLQERLDVPAKNWKFDQSDLVARSKWDAYVQAYEDVFAETACEHAPWYVIPANKKWARNLLVARIVVACLEDMHLSYPQVDYDPAKIVIK</sequence>
<name>A0A317ZK08_9BACT</name>
<evidence type="ECO:0000256" key="3">
    <source>
        <dbReference type="ARBA" id="ARBA00022777"/>
    </source>
</evidence>
<dbReference type="Gene3D" id="3.40.50.300">
    <property type="entry name" value="P-loop containing nucleotide triphosphate hydrolases"/>
    <property type="match status" value="1"/>
</dbReference>